<dbReference type="CDD" id="cd16013">
    <property type="entry name" value="AcpA"/>
    <property type="match status" value="1"/>
</dbReference>
<name>A0A7C1JLQ8_THERO</name>
<keyword evidence="1" id="KW-0378">Hydrolase</keyword>
<dbReference type="InterPro" id="IPR017850">
    <property type="entry name" value="Alkaline_phosphatase_core_sf"/>
</dbReference>
<comment type="caution">
    <text evidence="2">The sequence shown here is derived from an EMBL/GenBank/DDBJ whole genome shotgun (WGS) entry which is preliminary data.</text>
</comment>
<organism evidence="2">
    <name type="scientific">Thermomicrobium roseum</name>
    <dbReference type="NCBI Taxonomy" id="500"/>
    <lineage>
        <taxon>Bacteria</taxon>
        <taxon>Pseudomonadati</taxon>
        <taxon>Thermomicrobiota</taxon>
        <taxon>Thermomicrobia</taxon>
        <taxon>Thermomicrobiales</taxon>
        <taxon>Thermomicrobiaceae</taxon>
        <taxon>Thermomicrobium</taxon>
    </lineage>
</organism>
<dbReference type="SUPFAM" id="SSF53649">
    <property type="entry name" value="Alkaline phosphatase-like"/>
    <property type="match status" value="1"/>
</dbReference>
<sequence>MKLVRPLLTLFLFASFWFPLQPVHAARPEPNTPIRHFIVLMQENHTFDNYFGTYPGADGIPPDTCMPVDPTDPASECVEPFHIGNLPIEDLDHSVVTFRRQLNGGRMNGFIWALRLRNHDGRIAMGYYDGRDLPYYWNLASEYVLFDRFFSSAHGGSVWNHMYWIAAVPGTEKNSIPAEGFSNDIVTIFDRLNEAGLTWKFYVQNYDPSITYRTRTEVVGPRAAQVVWCPLLAIPRYLDDPELFRHIVPLDEYFTDLQNGTLPNVAYIVPSGASEHPPGSIQAGQRFVRSLIQALMRSPYWWNSAFLVTYDDWGGWYDHVPPPQVDDYGYGFRVPAFLVSPYAKRGFIDSTTYDFTSILKFIEENWDLEPLAERDARATSIRNAFDFTQPPRQPAFIPWDWPPPPPTPEPRRSAVFGLYGFTVALALLVFLIPARRMHFLPRSLSSRRSRPSTPTHRGEGKR</sequence>
<dbReference type="EMBL" id="DSJL01000001">
    <property type="protein sequence ID" value="HEF64077.1"/>
    <property type="molecule type" value="Genomic_DNA"/>
</dbReference>
<protein>
    <recommendedName>
        <fullName evidence="3">Phospholipase C</fullName>
    </recommendedName>
</protein>
<dbReference type="InterPro" id="IPR007312">
    <property type="entry name" value="Phosphoesterase"/>
</dbReference>
<dbReference type="PANTHER" id="PTHR31956">
    <property type="entry name" value="NON-SPECIFIC PHOSPHOLIPASE C4-RELATED"/>
    <property type="match status" value="1"/>
</dbReference>
<reference evidence="2" key="1">
    <citation type="journal article" date="2020" name="mSystems">
        <title>Genome- and Community-Level Interaction Insights into Carbon Utilization and Element Cycling Functions of Hydrothermarchaeota in Hydrothermal Sediment.</title>
        <authorList>
            <person name="Zhou Z."/>
            <person name="Liu Y."/>
            <person name="Xu W."/>
            <person name="Pan J."/>
            <person name="Luo Z.H."/>
            <person name="Li M."/>
        </authorList>
    </citation>
    <scope>NUCLEOTIDE SEQUENCE [LARGE SCALE GENOMIC DNA]</scope>
    <source>
        <strain evidence="2">SpSt-222</strain>
    </source>
</reference>
<accession>A0A7C1JLQ8</accession>
<proteinExistence type="predicted"/>
<evidence type="ECO:0000313" key="2">
    <source>
        <dbReference type="EMBL" id="HEF64077.1"/>
    </source>
</evidence>
<evidence type="ECO:0000256" key="1">
    <source>
        <dbReference type="ARBA" id="ARBA00022801"/>
    </source>
</evidence>
<evidence type="ECO:0008006" key="3">
    <source>
        <dbReference type="Google" id="ProtNLM"/>
    </source>
</evidence>
<dbReference type="Pfam" id="PF04185">
    <property type="entry name" value="Phosphoesterase"/>
    <property type="match status" value="1"/>
</dbReference>
<dbReference type="Gene3D" id="3.40.720.10">
    <property type="entry name" value="Alkaline Phosphatase, subunit A"/>
    <property type="match status" value="2"/>
</dbReference>
<dbReference type="GO" id="GO:0042578">
    <property type="term" value="F:phosphoric ester hydrolase activity"/>
    <property type="evidence" value="ECO:0007669"/>
    <property type="project" value="UniProtKB-ARBA"/>
</dbReference>
<gene>
    <name evidence="2" type="ORF">ENP47_00465</name>
</gene>
<dbReference type="AlphaFoldDB" id="A0A7C1JLQ8"/>
<dbReference type="PANTHER" id="PTHR31956:SF1">
    <property type="entry name" value="NON-SPECIFIC PHOSPHOLIPASE C1"/>
    <property type="match status" value="1"/>
</dbReference>